<keyword evidence="14" id="KW-1185">Reference proteome</keyword>
<dbReference type="GO" id="GO:0005634">
    <property type="term" value="C:nucleus"/>
    <property type="evidence" value="ECO:0000318"/>
    <property type="project" value="GO_Central"/>
</dbReference>
<evidence type="ECO:0000256" key="6">
    <source>
        <dbReference type="ARBA" id="ARBA00022741"/>
    </source>
</evidence>
<dbReference type="GO" id="GO:0005737">
    <property type="term" value="C:cytoplasm"/>
    <property type="evidence" value="ECO:0000318"/>
    <property type="project" value="GO_Central"/>
</dbReference>
<organism evidence="12 14">
    <name type="scientific">Medicago truncatula</name>
    <name type="common">Barrel medic</name>
    <name type="synonym">Medicago tribuloides</name>
    <dbReference type="NCBI Taxonomy" id="3880"/>
    <lineage>
        <taxon>Eukaryota</taxon>
        <taxon>Viridiplantae</taxon>
        <taxon>Streptophyta</taxon>
        <taxon>Embryophyta</taxon>
        <taxon>Tracheophyta</taxon>
        <taxon>Spermatophyta</taxon>
        <taxon>Magnoliopsida</taxon>
        <taxon>eudicotyledons</taxon>
        <taxon>Gunneridae</taxon>
        <taxon>Pentapetalae</taxon>
        <taxon>rosids</taxon>
        <taxon>fabids</taxon>
        <taxon>Fabales</taxon>
        <taxon>Fabaceae</taxon>
        <taxon>Papilionoideae</taxon>
        <taxon>50 kb inversion clade</taxon>
        <taxon>NPAAA clade</taxon>
        <taxon>Hologalegina</taxon>
        <taxon>IRL clade</taxon>
        <taxon>Trifolieae</taxon>
        <taxon>Medicago</taxon>
    </lineage>
</organism>
<evidence type="ECO:0000256" key="3">
    <source>
        <dbReference type="ARBA" id="ARBA00022527"/>
    </source>
</evidence>
<evidence type="ECO:0000256" key="10">
    <source>
        <dbReference type="ARBA" id="ARBA00048312"/>
    </source>
</evidence>
<evidence type="ECO:0000256" key="5">
    <source>
        <dbReference type="ARBA" id="ARBA00022679"/>
    </source>
</evidence>
<evidence type="ECO:0000256" key="8">
    <source>
        <dbReference type="ARBA" id="ARBA00022840"/>
    </source>
</evidence>
<evidence type="ECO:0000313" key="12">
    <source>
        <dbReference type="EMBL" id="KEH34097.1"/>
    </source>
</evidence>
<dbReference type="InterPro" id="IPR011009">
    <property type="entry name" value="Kinase-like_dom_sf"/>
</dbReference>
<proteinExistence type="inferred from homology"/>
<evidence type="ECO:0000256" key="9">
    <source>
        <dbReference type="ARBA" id="ARBA00047592"/>
    </source>
</evidence>
<evidence type="ECO:0000256" key="4">
    <source>
        <dbReference type="ARBA" id="ARBA00022553"/>
    </source>
</evidence>
<evidence type="ECO:0000259" key="11">
    <source>
        <dbReference type="SMART" id="SM00220"/>
    </source>
</evidence>
<keyword evidence="5" id="KW-0808">Transferase</keyword>
<dbReference type="AlphaFoldDB" id="A0A072UWU8"/>
<comment type="catalytic activity">
    <reaction evidence="10">
        <text>L-seryl-[protein] + ATP = O-phospho-L-seryl-[protein] + ADP + H(+)</text>
        <dbReference type="Rhea" id="RHEA:17989"/>
        <dbReference type="Rhea" id="RHEA-COMP:9863"/>
        <dbReference type="Rhea" id="RHEA-COMP:11604"/>
        <dbReference type="ChEBI" id="CHEBI:15378"/>
        <dbReference type="ChEBI" id="CHEBI:29999"/>
        <dbReference type="ChEBI" id="CHEBI:30616"/>
        <dbReference type="ChEBI" id="CHEBI:83421"/>
        <dbReference type="ChEBI" id="CHEBI:456216"/>
        <dbReference type="EC" id="2.7.11.24"/>
    </reaction>
</comment>
<dbReference type="SUPFAM" id="SSF56112">
    <property type="entry name" value="Protein kinase-like (PK-like)"/>
    <property type="match status" value="1"/>
</dbReference>
<keyword evidence="8" id="KW-0067">ATP-binding</keyword>
<reference evidence="13" key="3">
    <citation type="submission" date="2015-04" db="UniProtKB">
        <authorList>
            <consortium name="EnsemblPlants"/>
        </authorList>
    </citation>
    <scope>IDENTIFICATION</scope>
    <source>
        <strain evidence="13">cv. Jemalong A17</strain>
    </source>
</reference>
<dbReference type="SMART" id="SM00220">
    <property type="entry name" value="S_TKc"/>
    <property type="match status" value="1"/>
</dbReference>
<dbReference type="FunFam" id="3.30.200.20:FF:000046">
    <property type="entry name" value="Mitogen-activated protein kinase"/>
    <property type="match status" value="1"/>
</dbReference>
<dbReference type="STRING" id="3880.A0A072UWU8"/>
<protein>
    <recommendedName>
        <fullName evidence="2">mitogen-activated protein kinase</fullName>
        <ecNumber evidence="2">2.7.11.24</ecNumber>
    </recommendedName>
</protein>
<dbReference type="EnsemblPlants" id="KEH34097">
    <property type="protein sequence ID" value="KEH34097"/>
    <property type="gene ID" value="MTR_3g460960"/>
</dbReference>
<keyword evidence="6" id="KW-0547">Nucleotide-binding</keyword>
<dbReference type="Pfam" id="PF00069">
    <property type="entry name" value="Pkinase"/>
    <property type="match status" value="1"/>
</dbReference>
<sequence>MFPKDSGGYNSIIMLPKDSGGKMATLVEPHKRIKPKYSLIEQICRGLYVVVCSAISKETNEKVAMKKISNVFDNLIDALRTLWEMKLLRHVRHENVITLKDVMILDQKTTCFKDVYLVYELMDTNIRHIMKSSQRISNDHCQYFLALISDFGLARTNQVDGEITTELLLACDKLRNFHRCMVRMMLCGTIQGNLLLIWVCSHFNLWHQWFEINTQQYQRQISQPHSTSSRRWEKPREGWFKCNINTGFFEAEGVTSTARCVRDHHGHFIVAEAA</sequence>
<dbReference type="Gene3D" id="3.30.200.20">
    <property type="entry name" value="Phosphorylase Kinase, domain 1"/>
    <property type="match status" value="1"/>
</dbReference>
<dbReference type="GO" id="GO:0005524">
    <property type="term" value="F:ATP binding"/>
    <property type="evidence" value="ECO:0007669"/>
    <property type="project" value="UniProtKB-KW"/>
</dbReference>
<reference evidence="12 14" key="2">
    <citation type="journal article" date="2014" name="BMC Genomics">
        <title>An improved genome release (version Mt4.0) for the model legume Medicago truncatula.</title>
        <authorList>
            <person name="Tang H."/>
            <person name="Krishnakumar V."/>
            <person name="Bidwell S."/>
            <person name="Rosen B."/>
            <person name="Chan A."/>
            <person name="Zhou S."/>
            <person name="Gentzbittel L."/>
            <person name="Childs K.L."/>
            <person name="Yandell M."/>
            <person name="Gundlach H."/>
            <person name="Mayer K.F."/>
            <person name="Schwartz D.C."/>
            <person name="Town C.D."/>
        </authorList>
    </citation>
    <scope>GENOME REANNOTATION</scope>
    <source>
        <strain evidence="12">A17</strain>
        <strain evidence="13 14">cv. Jemalong A17</strain>
    </source>
</reference>
<keyword evidence="3" id="KW-0723">Serine/threonine-protein kinase</keyword>
<dbReference type="HOGENOM" id="CLU_1016939_0_0_1"/>
<evidence type="ECO:0000313" key="14">
    <source>
        <dbReference type="Proteomes" id="UP000002051"/>
    </source>
</evidence>
<evidence type="ECO:0000256" key="1">
    <source>
        <dbReference type="ARBA" id="ARBA00008832"/>
    </source>
</evidence>
<comment type="similarity">
    <text evidence="1">Belongs to the protein kinase superfamily. CMGC Ser/Thr protein kinase family. MAP kinase subfamily.</text>
</comment>
<evidence type="ECO:0000256" key="2">
    <source>
        <dbReference type="ARBA" id="ARBA00012411"/>
    </source>
</evidence>
<keyword evidence="4" id="KW-0597">Phosphoprotein</keyword>
<comment type="catalytic activity">
    <reaction evidence="9">
        <text>L-threonyl-[protein] + ATP = O-phospho-L-threonyl-[protein] + ADP + H(+)</text>
        <dbReference type="Rhea" id="RHEA:46608"/>
        <dbReference type="Rhea" id="RHEA-COMP:11060"/>
        <dbReference type="Rhea" id="RHEA-COMP:11605"/>
        <dbReference type="ChEBI" id="CHEBI:15378"/>
        <dbReference type="ChEBI" id="CHEBI:30013"/>
        <dbReference type="ChEBI" id="CHEBI:30616"/>
        <dbReference type="ChEBI" id="CHEBI:61977"/>
        <dbReference type="ChEBI" id="CHEBI:456216"/>
        <dbReference type="EC" id="2.7.11.24"/>
    </reaction>
</comment>
<dbReference type="InterPro" id="IPR000719">
    <property type="entry name" value="Prot_kinase_dom"/>
</dbReference>
<reference evidence="12 14" key="1">
    <citation type="journal article" date="2011" name="Nature">
        <title>The Medicago genome provides insight into the evolution of rhizobial symbioses.</title>
        <authorList>
            <person name="Young N.D."/>
            <person name="Debelle F."/>
            <person name="Oldroyd G.E."/>
            <person name="Geurts R."/>
            <person name="Cannon S.B."/>
            <person name="Udvardi M.K."/>
            <person name="Benedito V.A."/>
            <person name="Mayer K.F."/>
            <person name="Gouzy J."/>
            <person name="Schoof H."/>
            <person name="Van de Peer Y."/>
            <person name="Proost S."/>
            <person name="Cook D.R."/>
            <person name="Meyers B.C."/>
            <person name="Spannagl M."/>
            <person name="Cheung F."/>
            <person name="De Mita S."/>
            <person name="Krishnakumar V."/>
            <person name="Gundlach H."/>
            <person name="Zhou S."/>
            <person name="Mudge J."/>
            <person name="Bharti A.K."/>
            <person name="Murray J.D."/>
            <person name="Naoumkina M.A."/>
            <person name="Rosen B."/>
            <person name="Silverstein K.A."/>
            <person name="Tang H."/>
            <person name="Rombauts S."/>
            <person name="Zhao P.X."/>
            <person name="Zhou P."/>
            <person name="Barbe V."/>
            <person name="Bardou P."/>
            <person name="Bechner M."/>
            <person name="Bellec A."/>
            <person name="Berger A."/>
            <person name="Berges H."/>
            <person name="Bidwell S."/>
            <person name="Bisseling T."/>
            <person name="Choisne N."/>
            <person name="Couloux A."/>
            <person name="Denny R."/>
            <person name="Deshpande S."/>
            <person name="Dai X."/>
            <person name="Doyle J.J."/>
            <person name="Dudez A.M."/>
            <person name="Farmer A.D."/>
            <person name="Fouteau S."/>
            <person name="Franken C."/>
            <person name="Gibelin C."/>
            <person name="Gish J."/>
            <person name="Goldstein S."/>
            <person name="Gonzalez A.J."/>
            <person name="Green P.J."/>
            <person name="Hallab A."/>
            <person name="Hartog M."/>
            <person name="Hua A."/>
            <person name="Humphray S.J."/>
            <person name="Jeong D.H."/>
            <person name="Jing Y."/>
            <person name="Jocker A."/>
            <person name="Kenton S.M."/>
            <person name="Kim D.J."/>
            <person name="Klee K."/>
            <person name="Lai H."/>
            <person name="Lang C."/>
            <person name="Lin S."/>
            <person name="Macmil S.L."/>
            <person name="Magdelenat G."/>
            <person name="Matthews L."/>
            <person name="McCorrison J."/>
            <person name="Monaghan E.L."/>
            <person name="Mun J.H."/>
            <person name="Najar F.Z."/>
            <person name="Nicholson C."/>
            <person name="Noirot C."/>
            <person name="O'Bleness M."/>
            <person name="Paule C.R."/>
            <person name="Poulain J."/>
            <person name="Prion F."/>
            <person name="Qin B."/>
            <person name="Qu C."/>
            <person name="Retzel E.F."/>
            <person name="Riddle C."/>
            <person name="Sallet E."/>
            <person name="Samain S."/>
            <person name="Samson N."/>
            <person name="Sanders I."/>
            <person name="Saurat O."/>
            <person name="Scarpelli C."/>
            <person name="Schiex T."/>
            <person name="Segurens B."/>
            <person name="Severin A.J."/>
            <person name="Sherrier D.J."/>
            <person name="Shi R."/>
            <person name="Sims S."/>
            <person name="Singer S.R."/>
            <person name="Sinharoy S."/>
            <person name="Sterck L."/>
            <person name="Viollet A."/>
            <person name="Wang B.B."/>
            <person name="Wang K."/>
            <person name="Wang M."/>
            <person name="Wang X."/>
            <person name="Warfsmann J."/>
            <person name="Weissenbach J."/>
            <person name="White D.D."/>
            <person name="White J.D."/>
            <person name="Wiley G.B."/>
            <person name="Wincker P."/>
            <person name="Xing Y."/>
            <person name="Yang L."/>
            <person name="Yao Z."/>
            <person name="Ying F."/>
            <person name="Zhai J."/>
            <person name="Zhou L."/>
            <person name="Zuber A."/>
            <person name="Denarie J."/>
            <person name="Dixon R.A."/>
            <person name="May G.D."/>
            <person name="Schwartz D.C."/>
            <person name="Rogers J."/>
            <person name="Quetier F."/>
            <person name="Town C.D."/>
            <person name="Roe B.A."/>
        </authorList>
    </citation>
    <scope>NUCLEOTIDE SEQUENCE [LARGE SCALE GENOMIC DNA]</scope>
    <source>
        <strain evidence="12">A17</strain>
        <strain evidence="13 14">cv. Jemalong A17</strain>
    </source>
</reference>
<dbReference type="Proteomes" id="UP000002051">
    <property type="component" value="Chromosome 3"/>
</dbReference>
<gene>
    <name evidence="12" type="ordered locus">MTR_3g460960</name>
</gene>
<dbReference type="GO" id="GO:0004707">
    <property type="term" value="F:MAP kinase activity"/>
    <property type="evidence" value="ECO:0007669"/>
    <property type="project" value="UniProtKB-EC"/>
</dbReference>
<evidence type="ECO:0000313" key="13">
    <source>
        <dbReference type="EnsemblPlants" id="KEH34097"/>
    </source>
</evidence>
<keyword evidence="7 12" id="KW-0418">Kinase</keyword>
<accession>A0A072UWU8</accession>
<dbReference type="GO" id="GO:0004674">
    <property type="term" value="F:protein serine/threonine kinase activity"/>
    <property type="evidence" value="ECO:0000318"/>
    <property type="project" value="GO_Central"/>
</dbReference>
<dbReference type="GO" id="GO:0035556">
    <property type="term" value="P:intracellular signal transduction"/>
    <property type="evidence" value="ECO:0000318"/>
    <property type="project" value="GO_Central"/>
</dbReference>
<dbReference type="InterPro" id="IPR050117">
    <property type="entry name" value="MAPK"/>
</dbReference>
<dbReference type="EMBL" id="CM001219">
    <property type="protein sequence ID" value="KEH34097.1"/>
    <property type="molecule type" value="Genomic_DNA"/>
</dbReference>
<evidence type="ECO:0000256" key="7">
    <source>
        <dbReference type="ARBA" id="ARBA00022777"/>
    </source>
</evidence>
<name>A0A072UWU8_MEDTR</name>
<feature type="domain" description="Protein kinase" evidence="11">
    <location>
        <begin position="37"/>
        <end position="210"/>
    </location>
</feature>
<dbReference type="EC" id="2.7.11.24" evidence="2"/>
<dbReference type="PANTHER" id="PTHR24055">
    <property type="entry name" value="MITOGEN-ACTIVATED PROTEIN KINASE"/>
    <property type="match status" value="1"/>
</dbReference>